<sequence length="1390" mass="145047">MARRSAARPRLRRSTWIGAGAVTAAVAVITTLAVVWPGYDAQQTPPENPAVWALQNGVGSGYARVNLELGEIDTVKQVDNGSALAQTGDRLFVYSDGGSKYSDVDLGRPVDLTEDAEDAFAPTPPGTTDIAASGDHLVYRTDAGTVFGASLSGGGEAVPIDPYADVEVGEDEDRPRFVATAVAVDPEGTVYAYSAPEGRVVRADAGTGRILGDDETPEAPETARLTAVDGRWVLLDDASGRVWIQGRDAAIDTGLAPGARVQDAAAAGAWAYIADGDGLVRIGLADGATDRIVDRPGAGVPATPAVLGETVHAAWLADGESSGSLWSSADPDEIGTLDYAGADIGENVDPAFVGNGTRLALNERRSGWVWSIPDGELIASSQQWNLERQTEVEQQDDAMSERVVDPKPPVAVDDAFGVRAGSVALLPVLLNDHDPNEDVLSIDPGSLENLDPDFGTASITGAQQQLAVAVSPEASGTATLRYRVTDGTTVDGLLSEAATVTISVVPDEQNTPPVWCGVEDCLATWPSLSVAPGGTVTADLLDGWVDPEGDPVFLAGATNDTAVGTVTTSPEGTLTYQHPDPNATDALAVSIGVTVSDARGATVTQPLSIAVTPTPELVAESFAVTGVVGEPIDISVAPYVTGAAGPVALTGVVALDEAQSTATANPAALSLAVTANTPGSYLVQYSVRDALTEATALVRVTMIAPESATITTPPLTAFVRPDEDATIDVASAVANPAGLVLLLSDIRPESDPFASLGVDLVGQSLLRVSGTTDTGEPGRLGVVRYTVSDGTGSDAATATGELTVVLLPTATAEPPIAVDDAVTVRAGTQIDIPVLDNDTAPSGALIAIDPSSIVDETGGGLAFATSRVVRYLAPEAAGTYALTYTVFRLGFPEVTDTARVTVTVVGDESNQAPLPRTLVGRVLSGQSVSIPLDGYAVDPDGDPVVLDRIVEQPEQGSATISADGSAIVYTSPDGFSGQTRFRYAVRDPSGATGTADVRVGVIDTQTDPSPVTYSDYLQVQVGADSTVVVRPAENDIDPAGSDLELVEVRPNAPEGSAEFDSLQSLVSSVDEGVVTLRGGEALGTFSYTYTVRNDRGDTAIGLIVVKTVREPVPDYPVVRDTVLTLESREDFPNGVDVLDGQVSWNTGEVSDLRLSLWGDPAGVSARGWELSGDLPERSRVIPFEVTGAAFDGTEVTSYGFLRVPGDADIRLALREGFPSLDVRENETVDVDIADAVRVPRGATLVVDDGGVRPGGRACRSHVLGGLGHDRALRRRRGRAVDRQLHRTGPTRLAGDADLPHAAYRDRGRDPAAEPAQRLADGGPRRHSDLRPRPDGAVGRRGGLGCRALRRRLRRRPVHRGRRERDRHRRRLRHRSTGTPGAGLDHSPQSS</sequence>
<evidence type="ECO:0000313" key="4">
    <source>
        <dbReference type="Proteomes" id="UP000509638"/>
    </source>
</evidence>
<protein>
    <submittedName>
        <fullName evidence="3">Cadherin-like domain-containing protein</fullName>
    </submittedName>
</protein>
<feature type="region of interest" description="Disordered" evidence="1">
    <location>
        <begin position="1274"/>
        <end position="1390"/>
    </location>
</feature>
<proteinExistence type="predicted"/>
<keyword evidence="2" id="KW-1133">Transmembrane helix</keyword>
<feature type="compositionally biased region" description="Basic and acidic residues" evidence="1">
    <location>
        <begin position="1302"/>
        <end position="1311"/>
    </location>
</feature>
<evidence type="ECO:0000256" key="1">
    <source>
        <dbReference type="SAM" id="MobiDB-lite"/>
    </source>
</evidence>
<dbReference type="Pfam" id="PF17963">
    <property type="entry name" value="Big_9"/>
    <property type="match status" value="4"/>
</dbReference>
<evidence type="ECO:0000256" key="2">
    <source>
        <dbReference type="SAM" id="Phobius"/>
    </source>
</evidence>
<dbReference type="Proteomes" id="UP000509638">
    <property type="component" value="Chromosome"/>
</dbReference>
<organism evidence="3 4">
    <name type="scientific">Microbacterium oleivorans</name>
    <dbReference type="NCBI Taxonomy" id="273677"/>
    <lineage>
        <taxon>Bacteria</taxon>
        <taxon>Bacillati</taxon>
        <taxon>Actinomycetota</taxon>
        <taxon>Actinomycetes</taxon>
        <taxon>Micrococcales</taxon>
        <taxon>Microbacteriaceae</taxon>
        <taxon>Microbacterium</taxon>
    </lineage>
</organism>
<dbReference type="Gene3D" id="2.60.40.3440">
    <property type="match status" value="1"/>
</dbReference>
<feature type="compositionally biased region" description="Basic and acidic residues" evidence="1">
    <location>
        <begin position="1322"/>
        <end position="1333"/>
    </location>
</feature>
<dbReference type="SUPFAM" id="SSF50969">
    <property type="entry name" value="YVTN repeat-like/Quinoprotein amine dehydrogenase"/>
    <property type="match status" value="1"/>
</dbReference>
<feature type="transmembrane region" description="Helical" evidence="2">
    <location>
        <begin position="16"/>
        <end position="39"/>
    </location>
</feature>
<dbReference type="RefSeq" id="WP_178010020.1">
    <property type="nucleotide sequence ID" value="NZ_CP058316.1"/>
</dbReference>
<dbReference type="InterPro" id="IPR011044">
    <property type="entry name" value="Quino_amine_DH_bsu"/>
</dbReference>
<evidence type="ECO:0000313" key="3">
    <source>
        <dbReference type="EMBL" id="QLD10696.1"/>
    </source>
</evidence>
<reference evidence="3 4" key="1">
    <citation type="submission" date="2020-06" db="EMBL/GenBank/DDBJ databases">
        <authorList>
            <person name="Jo H."/>
        </authorList>
    </citation>
    <scope>NUCLEOTIDE SEQUENCE [LARGE SCALE GENOMIC DNA]</scope>
    <source>
        <strain evidence="3 4">I46</strain>
    </source>
</reference>
<keyword evidence="2" id="KW-0812">Transmembrane</keyword>
<dbReference type="EMBL" id="CP058316">
    <property type="protein sequence ID" value="QLD10696.1"/>
    <property type="molecule type" value="Genomic_DNA"/>
</dbReference>
<accession>A0A7D5IVR9</accession>
<name>A0A7D5IVR9_9MICO</name>
<gene>
    <name evidence="3" type="ORF">HW566_02215</name>
</gene>
<feature type="compositionally biased region" description="Basic residues" evidence="1">
    <location>
        <begin position="1347"/>
        <end position="1375"/>
    </location>
</feature>
<keyword evidence="2" id="KW-0472">Membrane</keyword>